<dbReference type="EMBL" id="QPFP01000055">
    <property type="protein sequence ID" value="TEB25627.1"/>
    <property type="molecule type" value="Genomic_DNA"/>
</dbReference>
<name>A0A4Y7SUT5_COPMI</name>
<evidence type="ECO:0000313" key="3">
    <source>
        <dbReference type="Proteomes" id="UP000298030"/>
    </source>
</evidence>
<protein>
    <submittedName>
        <fullName evidence="2">Uncharacterized protein</fullName>
    </submittedName>
</protein>
<keyword evidence="3" id="KW-1185">Reference proteome</keyword>
<feature type="region of interest" description="Disordered" evidence="1">
    <location>
        <begin position="27"/>
        <end position="84"/>
    </location>
</feature>
<accession>A0A4Y7SUT5</accession>
<organism evidence="2 3">
    <name type="scientific">Coprinellus micaceus</name>
    <name type="common">Glistening ink-cap mushroom</name>
    <name type="synonym">Coprinus micaceus</name>
    <dbReference type="NCBI Taxonomy" id="71717"/>
    <lineage>
        <taxon>Eukaryota</taxon>
        <taxon>Fungi</taxon>
        <taxon>Dikarya</taxon>
        <taxon>Basidiomycota</taxon>
        <taxon>Agaricomycotina</taxon>
        <taxon>Agaricomycetes</taxon>
        <taxon>Agaricomycetidae</taxon>
        <taxon>Agaricales</taxon>
        <taxon>Agaricineae</taxon>
        <taxon>Psathyrellaceae</taxon>
        <taxon>Coprinellus</taxon>
    </lineage>
</organism>
<reference evidence="2 3" key="1">
    <citation type="journal article" date="2019" name="Nat. Ecol. Evol.">
        <title>Megaphylogeny resolves global patterns of mushroom evolution.</title>
        <authorList>
            <person name="Varga T."/>
            <person name="Krizsan K."/>
            <person name="Foldi C."/>
            <person name="Dima B."/>
            <person name="Sanchez-Garcia M."/>
            <person name="Sanchez-Ramirez S."/>
            <person name="Szollosi G.J."/>
            <person name="Szarkandi J.G."/>
            <person name="Papp V."/>
            <person name="Albert L."/>
            <person name="Andreopoulos W."/>
            <person name="Angelini C."/>
            <person name="Antonin V."/>
            <person name="Barry K.W."/>
            <person name="Bougher N.L."/>
            <person name="Buchanan P."/>
            <person name="Buyck B."/>
            <person name="Bense V."/>
            <person name="Catcheside P."/>
            <person name="Chovatia M."/>
            <person name="Cooper J."/>
            <person name="Damon W."/>
            <person name="Desjardin D."/>
            <person name="Finy P."/>
            <person name="Geml J."/>
            <person name="Haridas S."/>
            <person name="Hughes K."/>
            <person name="Justo A."/>
            <person name="Karasinski D."/>
            <person name="Kautmanova I."/>
            <person name="Kiss B."/>
            <person name="Kocsube S."/>
            <person name="Kotiranta H."/>
            <person name="LaButti K.M."/>
            <person name="Lechner B.E."/>
            <person name="Liimatainen K."/>
            <person name="Lipzen A."/>
            <person name="Lukacs Z."/>
            <person name="Mihaltcheva S."/>
            <person name="Morgado L.N."/>
            <person name="Niskanen T."/>
            <person name="Noordeloos M.E."/>
            <person name="Ohm R.A."/>
            <person name="Ortiz-Santana B."/>
            <person name="Ovrebo C."/>
            <person name="Racz N."/>
            <person name="Riley R."/>
            <person name="Savchenko A."/>
            <person name="Shiryaev A."/>
            <person name="Soop K."/>
            <person name="Spirin V."/>
            <person name="Szebenyi C."/>
            <person name="Tomsovsky M."/>
            <person name="Tulloss R.E."/>
            <person name="Uehling J."/>
            <person name="Grigoriev I.V."/>
            <person name="Vagvolgyi C."/>
            <person name="Papp T."/>
            <person name="Martin F.M."/>
            <person name="Miettinen O."/>
            <person name="Hibbett D.S."/>
            <person name="Nagy L.G."/>
        </authorList>
    </citation>
    <scope>NUCLEOTIDE SEQUENCE [LARGE SCALE GENOMIC DNA]</scope>
    <source>
        <strain evidence="2 3">FP101781</strain>
    </source>
</reference>
<dbReference type="AlphaFoldDB" id="A0A4Y7SUT5"/>
<evidence type="ECO:0000256" key="1">
    <source>
        <dbReference type="SAM" id="MobiDB-lite"/>
    </source>
</evidence>
<sequence>MKAASQIRKEGPACHCAFHLPPHPLEHSLPLPTPSPAQGHSFTLNRSKGPVADTETALDGKHNRQNDTSQGSHPRLLRREGPTLTTSVQTPWEVKTLIPSYRTVITMIPPRRGGLPPNARNDLAPYRAVCNMVRGILRGFVKSQDLEVKQKACNTLGNPA</sequence>
<comment type="caution">
    <text evidence="2">The sequence shown here is derived from an EMBL/GenBank/DDBJ whole genome shotgun (WGS) entry which is preliminary data.</text>
</comment>
<evidence type="ECO:0000313" key="2">
    <source>
        <dbReference type="EMBL" id="TEB25627.1"/>
    </source>
</evidence>
<dbReference type="Proteomes" id="UP000298030">
    <property type="component" value="Unassembled WGS sequence"/>
</dbReference>
<gene>
    <name evidence="2" type="ORF">FA13DRAFT_1149512</name>
</gene>
<proteinExistence type="predicted"/>